<evidence type="ECO:0000313" key="1">
    <source>
        <dbReference type="EMBL" id="POM79229.1"/>
    </source>
</evidence>
<dbReference type="SUPFAM" id="SSF56672">
    <property type="entry name" value="DNA/RNA polymerases"/>
    <property type="match status" value="1"/>
</dbReference>
<dbReference type="EMBL" id="NCKW01001822">
    <property type="protein sequence ID" value="POM79229.1"/>
    <property type="molecule type" value="Genomic_DNA"/>
</dbReference>
<accession>A0A2P4YN90</accession>
<protein>
    <submittedName>
        <fullName evidence="1">Polyprotein</fullName>
    </submittedName>
</protein>
<sequence length="128" mass="14609">MDLMFAYNQALMREENITFTAFEAHNGLCEYLKVFQGLKNTRSVYDVIYMIVKPPRIEGHLAGLRETLGILCNNLYVKLSKCGFCVEEIPCLGDFVGGNGVRMHPDKVQTIKDHRCHGHNRWSTAFLV</sequence>
<reference evidence="1 2" key="1">
    <citation type="journal article" date="2017" name="Genome Biol. Evol.">
        <title>Phytophthora megakarya and P. palmivora, closely related causal agents of cacao black pod rot, underwent increases in genome sizes and gene numbers by different mechanisms.</title>
        <authorList>
            <person name="Ali S.S."/>
            <person name="Shao J."/>
            <person name="Lary D.J."/>
            <person name="Kronmiller B."/>
            <person name="Shen D."/>
            <person name="Strem M.D."/>
            <person name="Amoako-Attah I."/>
            <person name="Akrofi A.Y."/>
            <person name="Begoude B.A."/>
            <person name="Ten Hoopen G.M."/>
            <person name="Coulibaly K."/>
            <person name="Kebe B.I."/>
            <person name="Melnick R.L."/>
            <person name="Guiltinan M.J."/>
            <person name="Tyler B.M."/>
            <person name="Meinhardt L.W."/>
            <person name="Bailey B.A."/>
        </authorList>
    </citation>
    <scope>NUCLEOTIDE SEQUENCE [LARGE SCALE GENOMIC DNA]</scope>
    <source>
        <strain evidence="2">sbr112.9</strain>
    </source>
</reference>
<proteinExistence type="predicted"/>
<dbReference type="InterPro" id="IPR043128">
    <property type="entry name" value="Rev_trsase/Diguanyl_cyclase"/>
</dbReference>
<dbReference type="Gene3D" id="3.30.70.270">
    <property type="match status" value="1"/>
</dbReference>
<gene>
    <name evidence="1" type="ORF">PHPALM_3140</name>
</gene>
<keyword evidence="2" id="KW-1185">Reference proteome</keyword>
<dbReference type="OrthoDB" id="1747086at2759"/>
<comment type="caution">
    <text evidence="1">The sequence shown here is derived from an EMBL/GenBank/DDBJ whole genome shotgun (WGS) entry which is preliminary data.</text>
</comment>
<dbReference type="Proteomes" id="UP000237271">
    <property type="component" value="Unassembled WGS sequence"/>
</dbReference>
<dbReference type="InterPro" id="IPR043502">
    <property type="entry name" value="DNA/RNA_pol_sf"/>
</dbReference>
<dbReference type="AlphaFoldDB" id="A0A2P4YN90"/>
<name>A0A2P4YN90_9STRA</name>
<evidence type="ECO:0000313" key="2">
    <source>
        <dbReference type="Proteomes" id="UP000237271"/>
    </source>
</evidence>
<organism evidence="1 2">
    <name type="scientific">Phytophthora palmivora</name>
    <dbReference type="NCBI Taxonomy" id="4796"/>
    <lineage>
        <taxon>Eukaryota</taxon>
        <taxon>Sar</taxon>
        <taxon>Stramenopiles</taxon>
        <taxon>Oomycota</taxon>
        <taxon>Peronosporomycetes</taxon>
        <taxon>Peronosporales</taxon>
        <taxon>Peronosporaceae</taxon>
        <taxon>Phytophthora</taxon>
    </lineage>
</organism>